<name>A0AAN7GID7_9MYRT</name>
<dbReference type="Proteomes" id="UP001345219">
    <property type="component" value="Chromosome 1"/>
</dbReference>
<proteinExistence type="predicted"/>
<sequence>MLQIHGKRKLTMARQLTTMTPSYFFKYSKRKKRINELYLKTFCSKMISVTSVVEVGESVEIFVVVTFAQEIRPCRHRGGGSVGAMRKDLRTDASPLLRRLKARGGKGWQRLPRVPPVG</sequence>
<keyword evidence="2" id="KW-1185">Reference proteome</keyword>
<dbReference type="AlphaFoldDB" id="A0AAN7GID7"/>
<comment type="caution">
    <text evidence="1">The sequence shown here is derived from an EMBL/GenBank/DDBJ whole genome shotgun (WGS) entry which is preliminary data.</text>
</comment>
<evidence type="ECO:0000313" key="1">
    <source>
        <dbReference type="EMBL" id="KAK4742339.1"/>
    </source>
</evidence>
<protein>
    <submittedName>
        <fullName evidence="1">Uncharacterized protein</fullName>
    </submittedName>
</protein>
<accession>A0AAN7GID7</accession>
<gene>
    <name evidence="1" type="ORF">SAY87_000340</name>
</gene>
<organism evidence="1 2">
    <name type="scientific">Trapa incisa</name>
    <dbReference type="NCBI Taxonomy" id="236973"/>
    <lineage>
        <taxon>Eukaryota</taxon>
        <taxon>Viridiplantae</taxon>
        <taxon>Streptophyta</taxon>
        <taxon>Embryophyta</taxon>
        <taxon>Tracheophyta</taxon>
        <taxon>Spermatophyta</taxon>
        <taxon>Magnoliopsida</taxon>
        <taxon>eudicotyledons</taxon>
        <taxon>Gunneridae</taxon>
        <taxon>Pentapetalae</taxon>
        <taxon>rosids</taxon>
        <taxon>malvids</taxon>
        <taxon>Myrtales</taxon>
        <taxon>Lythraceae</taxon>
        <taxon>Trapa</taxon>
    </lineage>
</organism>
<reference evidence="1 2" key="1">
    <citation type="journal article" date="2023" name="Hortic Res">
        <title>Pangenome of water caltrop reveals structural variations and asymmetric subgenome divergence after allopolyploidization.</title>
        <authorList>
            <person name="Zhang X."/>
            <person name="Chen Y."/>
            <person name="Wang L."/>
            <person name="Yuan Y."/>
            <person name="Fang M."/>
            <person name="Shi L."/>
            <person name="Lu R."/>
            <person name="Comes H.P."/>
            <person name="Ma Y."/>
            <person name="Chen Y."/>
            <person name="Huang G."/>
            <person name="Zhou Y."/>
            <person name="Zheng Z."/>
            <person name="Qiu Y."/>
        </authorList>
    </citation>
    <scope>NUCLEOTIDE SEQUENCE [LARGE SCALE GENOMIC DNA]</scope>
    <source>
        <tissue evidence="1">Roots</tissue>
    </source>
</reference>
<evidence type="ECO:0000313" key="2">
    <source>
        <dbReference type="Proteomes" id="UP001345219"/>
    </source>
</evidence>
<dbReference type="EMBL" id="JAXIOK010000023">
    <property type="protein sequence ID" value="KAK4742339.1"/>
    <property type="molecule type" value="Genomic_DNA"/>
</dbReference>